<keyword evidence="4" id="KW-1185">Reference proteome</keyword>
<comment type="caution">
    <text evidence="3">The sequence shown here is derived from an EMBL/GenBank/DDBJ whole genome shotgun (WGS) entry which is preliminary data.</text>
</comment>
<reference evidence="3" key="1">
    <citation type="journal article" date="2021" name="Nat. Commun.">
        <title>Genetic determinants of endophytism in the Arabidopsis root mycobiome.</title>
        <authorList>
            <person name="Mesny F."/>
            <person name="Miyauchi S."/>
            <person name="Thiergart T."/>
            <person name="Pickel B."/>
            <person name="Atanasova L."/>
            <person name="Karlsson M."/>
            <person name="Huettel B."/>
            <person name="Barry K.W."/>
            <person name="Haridas S."/>
            <person name="Chen C."/>
            <person name="Bauer D."/>
            <person name="Andreopoulos W."/>
            <person name="Pangilinan J."/>
            <person name="LaButti K."/>
            <person name="Riley R."/>
            <person name="Lipzen A."/>
            <person name="Clum A."/>
            <person name="Drula E."/>
            <person name="Henrissat B."/>
            <person name="Kohler A."/>
            <person name="Grigoriev I.V."/>
            <person name="Martin F.M."/>
            <person name="Hacquard S."/>
        </authorList>
    </citation>
    <scope>NUCLEOTIDE SEQUENCE</scope>
    <source>
        <strain evidence="3">MPI-CAGE-AT-0023</strain>
    </source>
</reference>
<dbReference type="RefSeq" id="XP_046042437.1">
    <property type="nucleotide sequence ID" value="XM_046196382.1"/>
</dbReference>
<evidence type="ECO:0000313" key="4">
    <source>
        <dbReference type="Proteomes" id="UP000720189"/>
    </source>
</evidence>
<dbReference type="GeneID" id="70226336"/>
<dbReference type="GO" id="GO:0008270">
    <property type="term" value="F:zinc ion binding"/>
    <property type="evidence" value="ECO:0007669"/>
    <property type="project" value="InterPro"/>
</dbReference>
<dbReference type="AlphaFoldDB" id="A0A9P9FZH6"/>
<dbReference type="SUPFAM" id="SSF57701">
    <property type="entry name" value="Zn2/Cys6 DNA-binding domain"/>
    <property type="match status" value="1"/>
</dbReference>
<dbReference type="Pfam" id="PF00172">
    <property type="entry name" value="Zn_clus"/>
    <property type="match status" value="1"/>
</dbReference>
<dbReference type="InterPro" id="IPR053178">
    <property type="entry name" value="Osmoadaptation_assoc"/>
</dbReference>
<dbReference type="EMBL" id="JAGMUX010000026">
    <property type="protein sequence ID" value="KAH7224376.1"/>
    <property type="molecule type" value="Genomic_DNA"/>
</dbReference>
<name>A0A9P9FZH6_FUSRE</name>
<accession>A0A9P9FZH6</accession>
<evidence type="ECO:0000256" key="1">
    <source>
        <dbReference type="ARBA" id="ARBA00023242"/>
    </source>
</evidence>
<dbReference type="InterPro" id="IPR036864">
    <property type="entry name" value="Zn2-C6_fun-type_DNA-bd_sf"/>
</dbReference>
<organism evidence="3 4">
    <name type="scientific">Fusarium redolens</name>
    <dbReference type="NCBI Taxonomy" id="48865"/>
    <lineage>
        <taxon>Eukaryota</taxon>
        <taxon>Fungi</taxon>
        <taxon>Dikarya</taxon>
        <taxon>Ascomycota</taxon>
        <taxon>Pezizomycotina</taxon>
        <taxon>Sordariomycetes</taxon>
        <taxon>Hypocreomycetidae</taxon>
        <taxon>Hypocreales</taxon>
        <taxon>Nectriaceae</taxon>
        <taxon>Fusarium</taxon>
        <taxon>Fusarium redolens species complex</taxon>
    </lineage>
</organism>
<dbReference type="PROSITE" id="PS50048">
    <property type="entry name" value="ZN2_CY6_FUNGAL_2"/>
    <property type="match status" value="1"/>
</dbReference>
<dbReference type="InterPro" id="IPR001138">
    <property type="entry name" value="Zn2Cys6_DnaBD"/>
</dbReference>
<sequence length="272" mass="30027">MVGVPTSKGCLLCLQRSVKCDEERPSCAQCRRGGRSCPGYVRQMKFVDEGPKIRRSTRKDKLSIRALSLKTAVGRADQDNGDAIRRYRIAKPDVRDQPSSLKAERDQILSSFVSAMFPLGSATVQTSFLGSWLWHLPPRLGSSAVLDYAALSVSWSYFAKLYGDPLALRKAENAYACAVKGLALALGDEKRQLSENVLCATVLLGHFETFVNVSYAWIRHAGGAARLMQLRGAERCYESAFEYSMFLACRGAIVSLTSVTYDVTTDTIFLDL</sequence>
<dbReference type="Gene3D" id="4.10.240.10">
    <property type="entry name" value="Zn(2)-C6 fungal-type DNA-binding domain"/>
    <property type="match status" value="1"/>
</dbReference>
<proteinExistence type="predicted"/>
<dbReference type="PANTHER" id="PTHR38111">
    <property type="entry name" value="ZN(2)-C6 FUNGAL-TYPE DOMAIN-CONTAINING PROTEIN-RELATED"/>
    <property type="match status" value="1"/>
</dbReference>
<dbReference type="InterPro" id="IPR021858">
    <property type="entry name" value="Fun_TF"/>
</dbReference>
<dbReference type="SMART" id="SM00066">
    <property type="entry name" value="GAL4"/>
    <property type="match status" value="1"/>
</dbReference>
<dbReference type="OrthoDB" id="3525185at2759"/>
<dbReference type="PANTHER" id="PTHR38111:SF6">
    <property type="entry name" value="FINGER DOMAIN PROTEIN, PUTATIVE (AFU_ORTHOLOGUE AFUA_8G01940)-RELATED"/>
    <property type="match status" value="1"/>
</dbReference>
<feature type="domain" description="Zn(2)-C6 fungal-type" evidence="2">
    <location>
        <begin position="9"/>
        <end position="37"/>
    </location>
</feature>
<gene>
    <name evidence="3" type="ORF">BKA55DRAFT_599331</name>
</gene>
<dbReference type="Pfam" id="PF11951">
    <property type="entry name" value="Fungal_trans_2"/>
    <property type="match status" value="1"/>
</dbReference>
<dbReference type="Proteomes" id="UP000720189">
    <property type="component" value="Unassembled WGS sequence"/>
</dbReference>
<keyword evidence="1" id="KW-0539">Nucleus</keyword>
<evidence type="ECO:0000259" key="2">
    <source>
        <dbReference type="PROSITE" id="PS50048"/>
    </source>
</evidence>
<dbReference type="GO" id="GO:0000981">
    <property type="term" value="F:DNA-binding transcription factor activity, RNA polymerase II-specific"/>
    <property type="evidence" value="ECO:0007669"/>
    <property type="project" value="InterPro"/>
</dbReference>
<protein>
    <recommendedName>
        <fullName evidence="2">Zn(2)-C6 fungal-type domain-containing protein</fullName>
    </recommendedName>
</protein>
<dbReference type="CDD" id="cd00067">
    <property type="entry name" value="GAL4"/>
    <property type="match status" value="1"/>
</dbReference>
<evidence type="ECO:0000313" key="3">
    <source>
        <dbReference type="EMBL" id="KAH7224376.1"/>
    </source>
</evidence>